<evidence type="ECO:0000259" key="5">
    <source>
        <dbReference type="Pfam" id="PF01625"/>
    </source>
</evidence>
<keyword evidence="1 4" id="KW-0560">Oxidoreductase</keyword>
<dbReference type="KEGG" id="hsk:H4317_09860"/>
<dbReference type="InterPro" id="IPR036509">
    <property type="entry name" value="Met_Sox_Rdtase_MsrA_sf"/>
</dbReference>
<organism evidence="6 7">
    <name type="scientific">Hymenobacter sediminicola</name>
    <dbReference type="NCBI Taxonomy" id="2761579"/>
    <lineage>
        <taxon>Bacteria</taxon>
        <taxon>Pseudomonadati</taxon>
        <taxon>Bacteroidota</taxon>
        <taxon>Cytophagia</taxon>
        <taxon>Cytophagales</taxon>
        <taxon>Hymenobacteraceae</taxon>
        <taxon>Hymenobacter</taxon>
    </lineage>
</organism>
<sequence>MEQATFGAGCFWCVEAVFQDLEGVEKVVSGYSNGRIANPTYREVCSGLTGHAEVIQLTYDPAKISFEELLEVFWKTHDPTTLNRQGADTGTQYRSGVYYHNEEQHRLAEAYKQKLNEAHAFESPIVTEIEPLKSFYPAENYHQNYYKQNGREPYCQFVVRPKVDKVRAVFGEKLKKATAQ</sequence>
<dbReference type="EC" id="1.8.4.11" evidence="4"/>
<dbReference type="Pfam" id="PF01625">
    <property type="entry name" value="PMSR"/>
    <property type="match status" value="1"/>
</dbReference>
<dbReference type="NCBIfam" id="TIGR00401">
    <property type="entry name" value="msrA"/>
    <property type="match status" value="1"/>
</dbReference>
<evidence type="ECO:0000256" key="1">
    <source>
        <dbReference type="ARBA" id="ARBA00023002"/>
    </source>
</evidence>
<protein>
    <recommendedName>
        <fullName evidence="4">Peptide methionine sulfoxide reductase MsrA</fullName>
        <shortName evidence="4">Protein-methionine-S-oxide reductase</shortName>
        <ecNumber evidence="4">1.8.4.11</ecNumber>
    </recommendedName>
    <alternativeName>
        <fullName evidence="4">Peptide-methionine (S)-S-oxide reductase</fullName>
        <shortName evidence="4">Peptide Met(O) reductase</shortName>
    </alternativeName>
</protein>
<evidence type="ECO:0000256" key="2">
    <source>
        <dbReference type="ARBA" id="ARBA00047806"/>
    </source>
</evidence>
<dbReference type="AlphaFoldDB" id="A0A7G7W2B7"/>
<evidence type="ECO:0000313" key="7">
    <source>
        <dbReference type="Proteomes" id="UP000515489"/>
    </source>
</evidence>
<feature type="active site" evidence="4">
    <location>
        <position position="10"/>
    </location>
</feature>
<evidence type="ECO:0000256" key="3">
    <source>
        <dbReference type="ARBA" id="ARBA00048782"/>
    </source>
</evidence>
<keyword evidence="7" id="KW-1185">Reference proteome</keyword>
<reference evidence="6 7" key="1">
    <citation type="submission" date="2020-08" db="EMBL/GenBank/DDBJ databases">
        <title>Hymenobacter sp. S2-20-2 genome sequencing.</title>
        <authorList>
            <person name="Jin L."/>
        </authorList>
    </citation>
    <scope>NUCLEOTIDE SEQUENCE [LARGE SCALE GENOMIC DNA]</scope>
    <source>
        <strain evidence="6 7">S2-20-2</strain>
    </source>
</reference>
<comment type="catalytic activity">
    <reaction evidence="2 4">
        <text>L-methionyl-[protein] + [thioredoxin]-disulfide + H2O = L-methionyl-(S)-S-oxide-[protein] + [thioredoxin]-dithiol</text>
        <dbReference type="Rhea" id="RHEA:14217"/>
        <dbReference type="Rhea" id="RHEA-COMP:10698"/>
        <dbReference type="Rhea" id="RHEA-COMP:10700"/>
        <dbReference type="Rhea" id="RHEA-COMP:12313"/>
        <dbReference type="Rhea" id="RHEA-COMP:12315"/>
        <dbReference type="ChEBI" id="CHEBI:15377"/>
        <dbReference type="ChEBI" id="CHEBI:16044"/>
        <dbReference type="ChEBI" id="CHEBI:29950"/>
        <dbReference type="ChEBI" id="CHEBI:44120"/>
        <dbReference type="ChEBI" id="CHEBI:50058"/>
        <dbReference type="EC" id="1.8.4.11"/>
    </reaction>
</comment>
<evidence type="ECO:0000256" key="4">
    <source>
        <dbReference type="HAMAP-Rule" id="MF_01401"/>
    </source>
</evidence>
<comment type="similarity">
    <text evidence="4">Belongs to the MsrA Met sulfoxide reductase family.</text>
</comment>
<evidence type="ECO:0000313" key="6">
    <source>
        <dbReference type="EMBL" id="QNH60510.1"/>
    </source>
</evidence>
<dbReference type="GO" id="GO:0008113">
    <property type="term" value="F:peptide-methionine (S)-S-oxide reductase activity"/>
    <property type="evidence" value="ECO:0007669"/>
    <property type="project" value="UniProtKB-UniRule"/>
</dbReference>
<dbReference type="InterPro" id="IPR002569">
    <property type="entry name" value="Met_Sox_Rdtase_MsrA_dom"/>
</dbReference>
<dbReference type="HAMAP" id="MF_01401">
    <property type="entry name" value="MsrA"/>
    <property type="match status" value="1"/>
</dbReference>
<gene>
    <name evidence="4 6" type="primary">msrA</name>
    <name evidence="6" type="ORF">H4317_09860</name>
</gene>
<dbReference type="SUPFAM" id="SSF55068">
    <property type="entry name" value="Peptide methionine sulfoxide reductase"/>
    <property type="match status" value="1"/>
</dbReference>
<accession>A0A7G7W2B7</accession>
<dbReference type="RefSeq" id="WP_185886315.1">
    <property type="nucleotide sequence ID" value="NZ_CP060202.1"/>
</dbReference>
<proteinExistence type="inferred from homology"/>
<name>A0A7G7W2B7_9BACT</name>
<feature type="domain" description="Peptide methionine sulphoxide reductase MsrA" evidence="5">
    <location>
        <begin position="3"/>
        <end position="156"/>
    </location>
</feature>
<dbReference type="PANTHER" id="PTHR43774">
    <property type="entry name" value="PEPTIDE METHIONINE SULFOXIDE REDUCTASE"/>
    <property type="match status" value="1"/>
</dbReference>
<comment type="function">
    <text evidence="4">Has an important function as a repair enzyme for proteins that have been inactivated by oxidation. Catalyzes the reversible oxidation-reduction of methionine sulfoxide in proteins to methionine.</text>
</comment>
<dbReference type="PANTHER" id="PTHR43774:SF1">
    <property type="entry name" value="PEPTIDE METHIONINE SULFOXIDE REDUCTASE MSRA 2"/>
    <property type="match status" value="1"/>
</dbReference>
<dbReference type="Proteomes" id="UP000515489">
    <property type="component" value="Chromosome"/>
</dbReference>
<comment type="catalytic activity">
    <reaction evidence="3 4">
        <text>[thioredoxin]-disulfide + L-methionine + H2O = L-methionine (S)-S-oxide + [thioredoxin]-dithiol</text>
        <dbReference type="Rhea" id="RHEA:19993"/>
        <dbReference type="Rhea" id="RHEA-COMP:10698"/>
        <dbReference type="Rhea" id="RHEA-COMP:10700"/>
        <dbReference type="ChEBI" id="CHEBI:15377"/>
        <dbReference type="ChEBI" id="CHEBI:29950"/>
        <dbReference type="ChEBI" id="CHEBI:50058"/>
        <dbReference type="ChEBI" id="CHEBI:57844"/>
        <dbReference type="ChEBI" id="CHEBI:58772"/>
        <dbReference type="EC" id="1.8.4.11"/>
    </reaction>
</comment>
<dbReference type="Gene3D" id="3.30.1060.10">
    <property type="entry name" value="Peptide methionine sulphoxide reductase MsrA"/>
    <property type="match status" value="1"/>
</dbReference>
<dbReference type="EMBL" id="CP060202">
    <property type="protein sequence ID" value="QNH60510.1"/>
    <property type="molecule type" value="Genomic_DNA"/>
</dbReference>